<gene>
    <name evidence="2" type="ORF">BpHYR1_003343</name>
</gene>
<feature type="transmembrane region" description="Helical" evidence="1">
    <location>
        <begin position="49"/>
        <end position="67"/>
    </location>
</feature>
<dbReference type="EMBL" id="REGN01003927">
    <property type="protein sequence ID" value="RNA20054.1"/>
    <property type="molecule type" value="Genomic_DNA"/>
</dbReference>
<keyword evidence="1" id="KW-1133">Transmembrane helix</keyword>
<dbReference type="AlphaFoldDB" id="A0A3M7R9G2"/>
<reference evidence="2 3" key="1">
    <citation type="journal article" date="2018" name="Sci. Rep.">
        <title>Genomic signatures of local adaptation to the degree of environmental predictability in rotifers.</title>
        <authorList>
            <person name="Franch-Gras L."/>
            <person name="Hahn C."/>
            <person name="Garcia-Roger E.M."/>
            <person name="Carmona M.J."/>
            <person name="Serra M."/>
            <person name="Gomez A."/>
        </authorList>
    </citation>
    <scope>NUCLEOTIDE SEQUENCE [LARGE SCALE GENOMIC DNA]</scope>
    <source>
        <strain evidence="2">HYR1</strain>
    </source>
</reference>
<proteinExistence type="predicted"/>
<evidence type="ECO:0000313" key="2">
    <source>
        <dbReference type="EMBL" id="RNA20054.1"/>
    </source>
</evidence>
<sequence length="101" mass="11932">MKIFTIKLVPCLLRPDFTINFQVSVIIFISLGLTFLRIFRAIFNKPISLISVFIKYMVPVTLLHHILNRHLKSNDHGNIKKNKFLLKLVYFDQINIIRHIN</sequence>
<keyword evidence="3" id="KW-1185">Reference proteome</keyword>
<protein>
    <submittedName>
        <fullName evidence="2">Uncharacterized protein</fullName>
    </submittedName>
</protein>
<comment type="caution">
    <text evidence="2">The sequence shown here is derived from an EMBL/GenBank/DDBJ whole genome shotgun (WGS) entry which is preliminary data.</text>
</comment>
<evidence type="ECO:0000313" key="3">
    <source>
        <dbReference type="Proteomes" id="UP000276133"/>
    </source>
</evidence>
<name>A0A3M7R9G2_BRAPC</name>
<accession>A0A3M7R9G2</accession>
<feature type="transmembrane region" description="Helical" evidence="1">
    <location>
        <begin position="21"/>
        <end position="43"/>
    </location>
</feature>
<keyword evidence="1" id="KW-0812">Transmembrane</keyword>
<dbReference type="Proteomes" id="UP000276133">
    <property type="component" value="Unassembled WGS sequence"/>
</dbReference>
<keyword evidence="1" id="KW-0472">Membrane</keyword>
<organism evidence="2 3">
    <name type="scientific">Brachionus plicatilis</name>
    <name type="common">Marine rotifer</name>
    <name type="synonym">Brachionus muelleri</name>
    <dbReference type="NCBI Taxonomy" id="10195"/>
    <lineage>
        <taxon>Eukaryota</taxon>
        <taxon>Metazoa</taxon>
        <taxon>Spiralia</taxon>
        <taxon>Gnathifera</taxon>
        <taxon>Rotifera</taxon>
        <taxon>Eurotatoria</taxon>
        <taxon>Monogononta</taxon>
        <taxon>Pseudotrocha</taxon>
        <taxon>Ploima</taxon>
        <taxon>Brachionidae</taxon>
        <taxon>Brachionus</taxon>
    </lineage>
</organism>
<evidence type="ECO:0000256" key="1">
    <source>
        <dbReference type="SAM" id="Phobius"/>
    </source>
</evidence>